<evidence type="ECO:0000256" key="1">
    <source>
        <dbReference type="ARBA" id="ARBA00022729"/>
    </source>
</evidence>
<dbReference type="PROSITE" id="PS50835">
    <property type="entry name" value="IG_LIKE"/>
    <property type="match status" value="5"/>
</dbReference>
<dbReference type="PANTHER" id="PTHR11481">
    <property type="entry name" value="IMMUNOGLOBULIN FC RECEPTOR"/>
    <property type="match status" value="1"/>
</dbReference>
<evidence type="ECO:0000256" key="2">
    <source>
        <dbReference type="ARBA" id="ARBA00023157"/>
    </source>
</evidence>
<accession>A0A974C4Y8</accession>
<keyword evidence="3" id="KW-0472">Membrane</keyword>
<dbReference type="InterPro" id="IPR003598">
    <property type="entry name" value="Ig_sub2"/>
</dbReference>
<dbReference type="OMA" id="STQKCKC"/>
<feature type="domain" description="Ig-like" evidence="4">
    <location>
        <begin position="406"/>
        <end position="478"/>
    </location>
</feature>
<dbReference type="Proteomes" id="UP000694892">
    <property type="component" value="Chromosome 8S"/>
</dbReference>
<keyword evidence="1" id="KW-0732">Signal</keyword>
<dbReference type="InterPro" id="IPR050488">
    <property type="entry name" value="Ig_Fc_receptor"/>
</dbReference>
<dbReference type="SMART" id="SM00408">
    <property type="entry name" value="IGc2"/>
    <property type="match status" value="5"/>
</dbReference>
<dbReference type="AlphaFoldDB" id="A0A974C4Y8"/>
<organism evidence="5 6">
    <name type="scientific">Xenopus laevis</name>
    <name type="common">African clawed frog</name>
    <dbReference type="NCBI Taxonomy" id="8355"/>
    <lineage>
        <taxon>Eukaryota</taxon>
        <taxon>Metazoa</taxon>
        <taxon>Chordata</taxon>
        <taxon>Craniata</taxon>
        <taxon>Vertebrata</taxon>
        <taxon>Euteleostomi</taxon>
        <taxon>Amphibia</taxon>
        <taxon>Batrachia</taxon>
        <taxon>Anura</taxon>
        <taxon>Pipoidea</taxon>
        <taxon>Pipidae</taxon>
        <taxon>Xenopodinae</taxon>
        <taxon>Xenopus</taxon>
        <taxon>Xenopus</taxon>
    </lineage>
</organism>
<feature type="transmembrane region" description="Helical" evidence="3">
    <location>
        <begin position="583"/>
        <end position="601"/>
    </location>
</feature>
<dbReference type="Gene3D" id="2.60.40.10">
    <property type="entry name" value="Immunoglobulins"/>
    <property type="match status" value="6"/>
</dbReference>
<dbReference type="InterPro" id="IPR003599">
    <property type="entry name" value="Ig_sub"/>
</dbReference>
<dbReference type="PANTHER" id="PTHR11481:SF110">
    <property type="entry name" value="FC RECEPTOR-LIKE PROTEIN 3"/>
    <property type="match status" value="1"/>
</dbReference>
<dbReference type="GO" id="GO:0007166">
    <property type="term" value="P:cell surface receptor signaling pathway"/>
    <property type="evidence" value="ECO:0007669"/>
    <property type="project" value="TreeGrafter"/>
</dbReference>
<sequence>MESSGTGSVLQAGKAHMNMTGTYRCAKEFAENLFPIYSDEELIYVAGAGIKPVVTINPEWGKILLNDSVTLSCIVASTKSEIQRYVWYKDGDWIPGEQKNFTLENAQEKDIGNYQCQIPGSERSDPVKINIKSVASVRPVVSFSPNWVPLLYDDSVTLTCNLNPDPEGEKRYSWYRDNKELGYYKKSFTIQAASPYDRGYHQCQAGASEKSDALYLGTTYGPVILQTPPLVSEGDSMSLRCHSHLQNVTRYNKFYRNGNVMEPPGTGSILQAGKALKTMTGTYKCAKGLSEYLYPKYSRESFLYVTGAGIKPVVSFDPKWDKILLNDSVTLSCNVEPTIEESRRYVWYKDGDWIRKEEKTFKLENAEEKDGGNYQCQIPGSERSDPVRLDVKSGDFILQVPLTVHEGDLLFLRCHSSSNYLKSNSRIRKNITLYKDNEPIKYSVTESPVMIERADKNTSGTYKCIIAVTHLSDEQVVSVTELFTVPKIKVNPGEIVKGDHMTITCDTKLSPFTITELWFAFYRNEHMVQRFSSSNQYGVPSAQLEDSGNYTCEVQTSSGSVRKRSDVSHICIKGRDQRVQNSVRLVLSAVIFIILLGLLFYHKKTMEVIYSQVTEENRQCSSKDGECSIQLQPPIPFPRGTLE</sequence>
<keyword evidence="2" id="KW-1015">Disulfide bond</keyword>
<reference evidence="6" key="1">
    <citation type="journal article" date="2016" name="Nature">
        <title>Genome evolution in the allotetraploid frog Xenopus laevis.</title>
        <authorList>
            <person name="Session A.M."/>
            <person name="Uno Y."/>
            <person name="Kwon T."/>
            <person name="Chapman J.A."/>
            <person name="Toyoda A."/>
            <person name="Takahashi S."/>
            <person name="Fukui A."/>
            <person name="Hikosaka A."/>
            <person name="Suzuki A."/>
            <person name="Kondo M."/>
            <person name="van Heeringen S.J."/>
            <person name="Quigley I."/>
            <person name="Heinz S."/>
            <person name="Ogino H."/>
            <person name="Ochi H."/>
            <person name="Hellsten U."/>
            <person name="Lyons J.B."/>
            <person name="Simakov O."/>
            <person name="Putnam N."/>
            <person name="Stites J."/>
            <person name="Kuroki Y."/>
            <person name="Tanaka T."/>
            <person name="Michiue T."/>
            <person name="Watanabe M."/>
            <person name="Bogdanovic O."/>
            <person name="Lister R."/>
            <person name="Georgiou G."/>
            <person name="Paranjpe S.S."/>
            <person name="van Kruijsbergen I."/>
            <person name="Shu S."/>
            <person name="Carlson J."/>
            <person name="Kinoshita T."/>
            <person name="Ohta Y."/>
            <person name="Mawaribuchi S."/>
            <person name="Jenkins J."/>
            <person name="Grimwood J."/>
            <person name="Schmutz J."/>
            <person name="Mitros T."/>
            <person name="Mozaffari S.V."/>
            <person name="Suzuki Y."/>
            <person name="Haramoto Y."/>
            <person name="Yamamoto T.S."/>
            <person name="Takagi C."/>
            <person name="Heald R."/>
            <person name="Miller K."/>
            <person name="Haudenschild C."/>
            <person name="Kitzman J."/>
            <person name="Nakayama T."/>
            <person name="Izutsu Y."/>
            <person name="Robert J."/>
            <person name="Fortriede J."/>
            <person name="Burns K."/>
            <person name="Lotay V."/>
            <person name="Karimi K."/>
            <person name="Yasuoka Y."/>
            <person name="Dichmann D.S."/>
            <person name="Flajnik M.F."/>
            <person name="Houston D.W."/>
            <person name="Shendure J."/>
            <person name="DuPasquier L."/>
            <person name="Vize P.D."/>
            <person name="Zorn A.M."/>
            <person name="Ito M."/>
            <person name="Marcotte E.M."/>
            <person name="Wallingford J.B."/>
            <person name="Ito Y."/>
            <person name="Asashima M."/>
            <person name="Ueno N."/>
            <person name="Matsuda Y."/>
            <person name="Veenstra G.J."/>
            <person name="Fujiyama A."/>
            <person name="Harland R.M."/>
            <person name="Taira M."/>
            <person name="Rokhsar D.S."/>
        </authorList>
    </citation>
    <scope>NUCLEOTIDE SEQUENCE [LARGE SCALE GENOMIC DNA]</scope>
    <source>
        <strain evidence="6">J</strain>
    </source>
</reference>
<feature type="domain" description="Ig-like" evidence="4">
    <location>
        <begin position="52"/>
        <end position="130"/>
    </location>
</feature>
<dbReference type="Pfam" id="PF13927">
    <property type="entry name" value="Ig_3"/>
    <property type="match status" value="2"/>
</dbReference>
<dbReference type="InterPro" id="IPR036179">
    <property type="entry name" value="Ig-like_dom_sf"/>
</dbReference>
<dbReference type="GO" id="GO:0004888">
    <property type="term" value="F:transmembrane signaling receptor activity"/>
    <property type="evidence" value="ECO:0007669"/>
    <property type="project" value="TreeGrafter"/>
</dbReference>
<dbReference type="InterPro" id="IPR013783">
    <property type="entry name" value="Ig-like_fold"/>
</dbReference>
<dbReference type="SMART" id="SM00409">
    <property type="entry name" value="IG"/>
    <property type="match status" value="6"/>
</dbReference>
<dbReference type="GO" id="GO:0006955">
    <property type="term" value="P:immune response"/>
    <property type="evidence" value="ECO:0007669"/>
    <property type="project" value="TreeGrafter"/>
</dbReference>
<keyword evidence="3" id="KW-1133">Transmembrane helix</keyword>
<feature type="domain" description="Ig-like" evidence="4">
    <location>
        <begin position="139"/>
        <end position="215"/>
    </location>
</feature>
<dbReference type="SUPFAM" id="SSF48726">
    <property type="entry name" value="Immunoglobulin"/>
    <property type="match status" value="6"/>
</dbReference>
<evidence type="ECO:0000259" key="4">
    <source>
        <dbReference type="PROSITE" id="PS50835"/>
    </source>
</evidence>
<dbReference type="Pfam" id="PF13895">
    <property type="entry name" value="Ig_2"/>
    <property type="match status" value="3"/>
</dbReference>
<evidence type="ECO:0000313" key="6">
    <source>
        <dbReference type="Proteomes" id="UP000694892"/>
    </source>
</evidence>
<proteinExistence type="predicted"/>
<dbReference type="GO" id="GO:0009897">
    <property type="term" value="C:external side of plasma membrane"/>
    <property type="evidence" value="ECO:0007669"/>
    <property type="project" value="TreeGrafter"/>
</dbReference>
<evidence type="ECO:0000256" key="3">
    <source>
        <dbReference type="SAM" id="Phobius"/>
    </source>
</evidence>
<dbReference type="EMBL" id="CM004481">
    <property type="protein sequence ID" value="OCT66583.1"/>
    <property type="molecule type" value="Genomic_DNA"/>
</dbReference>
<evidence type="ECO:0000313" key="5">
    <source>
        <dbReference type="EMBL" id="OCT66583.1"/>
    </source>
</evidence>
<name>A0A974C4Y8_XENLA</name>
<feature type="domain" description="Ig-like" evidence="4">
    <location>
        <begin position="486"/>
        <end position="568"/>
    </location>
</feature>
<protein>
    <recommendedName>
        <fullName evidence="4">Ig-like domain-containing protein</fullName>
    </recommendedName>
</protein>
<dbReference type="InterPro" id="IPR007110">
    <property type="entry name" value="Ig-like_dom"/>
</dbReference>
<feature type="domain" description="Ig-like" evidence="4">
    <location>
        <begin position="312"/>
        <end position="388"/>
    </location>
</feature>
<keyword evidence="3" id="KW-0812">Transmembrane</keyword>
<gene>
    <name evidence="5" type="ORF">XELAEV_18042835mg</name>
</gene>